<reference evidence="2" key="1">
    <citation type="submission" date="2016-10" db="EMBL/GenBank/DDBJ databases">
        <authorList>
            <person name="Varghese N."/>
            <person name="Submissions S."/>
        </authorList>
    </citation>
    <scope>NUCLEOTIDE SEQUENCE [LARGE SCALE GENOMIC DNA]</scope>
    <source>
        <strain evidence="2">S6-262</strain>
    </source>
</reference>
<proteinExistence type="predicted"/>
<sequence length="93" mass="9840">MAPDTQACRFHIQTGGEVQALVRIVALFAQRDLPITDLIMFPHPGGSSLMLTASDMSRQQAEIVAAKIGNILSVRAVDLTLADGVPIRLSAAA</sequence>
<keyword evidence="2" id="KW-1185">Reference proteome</keyword>
<evidence type="ECO:0008006" key="3">
    <source>
        <dbReference type="Google" id="ProtNLM"/>
    </source>
</evidence>
<dbReference type="Proteomes" id="UP000199206">
    <property type="component" value="Unassembled WGS sequence"/>
</dbReference>
<name>A0A1H8CCV9_9SPHN</name>
<evidence type="ECO:0000313" key="2">
    <source>
        <dbReference type="Proteomes" id="UP000199206"/>
    </source>
</evidence>
<organism evidence="1 2">
    <name type="scientific">Sphingomonas gellani</name>
    <dbReference type="NCBI Taxonomy" id="1166340"/>
    <lineage>
        <taxon>Bacteria</taxon>
        <taxon>Pseudomonadati</taxon>
        <taxon>Pseudomonadota</taxon>
        <taxon>Alphaproteobacteria</taxon>
        <taxon>Sphingomonadales</taxon>
        <taxon>Sphingomonadaceae</taxon>
        <taxon>Sphingomonas</taxon>
    </lineage>
</organism>
<protein>
    <recommendedName>
        <fullName evidence="3">ACT domain-containing protein</fullName>
    </recommendedName>
</protein>
<accession>A0A1H8CCV9</accession>
<gene>
    <name evidence="1" type="ORF">SAMN05192583_1554</name>
</gene>
<dbReference type="EMBL" id="FOCF01000003">
    <property type="protein sequence ID" value="SEM92840.1"/>
    <property type="molecule type" value="Genomic_DNA"/>
</dbReference>
<dbReference type="STRING" id="1166340.SAMN05192583_1554"/>
<dbReference type="AlphaFoldDB" id="A0A1H8CCV9"/>
<dbReference type="OrthoDB" id="7577542at2"/>
<dbReference type="RefSeq" id="WP_093665115.1">
    <property type="nucleotide sequence ID" value="NZ_FOCF01000003.1"/>
</dbReference>
<evidence type="ECO:0000313" key="1">
    <source>
        <dbReference type="EMBL" id="SEM92840.1"/>
    </source>
</evidence>